<dbReference type="RefSeq" id="WP_132128911.1">
    <property type="nucleotide sequence ID" value="NZ_CP042432.1"/>
</dbReference>
<name>A0A4R3KU28_9SPHI</name>
<accession>A0A4R3KU28</accession>
<sequence length="80" mass="9184">MRIIADIPNPHCKISVFYMNGKYIVKAEKAHLEQTFKIPESELFTGPEAIPGLFNEAMIARIMDRFREMDKDLNTALSLL</sequence>
<dbReference type="Proteomes" id="UP000295807">
    <property type="component" value="Unassembled WGS sequence"/>
</dbReference>
<dbReference type="AlphaFoldDB" id="A0A4R3KU28"/>
<evidence type="ECO:0000313" key="1">
    <source>
        <dbReference type="EMBL" id="TCS87825.1"/>
    </source>
</evidence>
<proteinExistence type="predicted"/>
<gene>
    <name evidence="1" type="ORF">EDD80_104176</name>
</gene>
<dbReference type="EMBL" id="SMAD01000004">
    <property type="protein sequence ID" value="TCS87825.1"/>
    <property type="molecule type" value="Genomic_DNA"/>
</dbReference>
<dbReference type="OrthoDB" id="1467713at2"/>
<comment type="caution">
    <text evidence="1">The sequence shown here is derived from an EMBL/GenBank/DDBJ whole genome shotgun (WGS) entry which is preliminary data.</text>
</comment>
<organism evidence="1 2">
    <name type="scientific">Anseongella ginsenosidimutans</name>
    <dbReference type="NCBI Taxonomy" id="496056"/>
    <lineage>
        <taxon>Bacteria</taxon>
        <taxon>Pseudomonadati</taxon>
        <taxon>Bacteroidota</taxon>
        <taxon>Sphingobacteriia</taxon>
        <taxon>Sphingobacteriales</taxon>
        <taxon>Sphingobacteriaceae</taxon>
        <taxon>Anseongella</taxon>
    </lineage>
</organism>
<protein>
    <submittedName>
        <fullName evidence="1">Uncharacterized protein</fullName>
    </submittedName>
</protein>
<reference evidence="1 2" key="1">
    <citation type="submission" date="2019-03" db="EMBL/GenBank/DDBJ databases">
        <title>Genomic Encyclopedia of Type Strains, Phase IV (KMG-IV): sequencing the most valuable type-strain genomes for metagenomic binning, comparative biology and taxonomic classification.</title>
        <authorList>
            <person name="Goeker M."/>
        </authorList>
    </citation>
    <scope>NUCLEOTIDE SEQUENCE [LARGE SCALE GENOMIC DNA]</scope>
    <source>
        <strain evidence="1 2">DSM 21100</strain>
    </source>
</reference>
<evidence type="ECO:0000313" key="2">
    <source>
        <dbReference type="Proteomes" id="UP000295807"/>
    </source>
</evidence>
<keyword evidence="2" id="KW-1185">Reference proteome</keyword>